<feature type="transmembrane region" description="Helical" evidence="5">
    <location>
        <begin position="290"/>
        <end position="308"/>
    </location>
</feature>
<feature type="domain" description="Major facilitator superfamily (MFS) profile" evidence="6">
    <location>
        <begin position="6"/>
        <end position="437"/>
    </location>
</feature>
<dbReference type="SUPFAM" id="SSF103473">
    <property type="entry name" value="MFS general substrate transporter"/>
    <property type="match status" value="1"/>
</dbReference>
<feature type="transmembrane region" description="Helical" evidence="5">
    <location>
        <begin position="130"/>
        <end position="148"/>
    </location>
</feature>
<keyword evidence="4 5" id="KW-0472">Membrane</keyword>
<evidence type="ECO:0000313" key="7">
    <source>
        <dbReference type="EMBL" id="UWP78458.1"/>
    </source>
</evidence>
<dbReference type="Proteomes" id="UP001059617">
    <property type="component" value="Chromosome"/>
</dbReference>
<keyword evidence="8" id="KW-1185">Reference proteome</keyword>
<feature type="transmembrane region" description="Helical" evidence="5">
    <location>
        <begin position="72"/>
        <end position="91"/>
    </location>
</feature>
<evidence type="ECO:0000256" key="3">
    <source>
        <dbReference type="ARBA" id="ARBA00022989"/>
    </source>
</evidence>
<evidence type="ECO:0000256" key="5">
    <source>
        <dbReference type="SAM" id="Phobius"/>
    </source>
</evidence>
<keyword evidence="2 5" id="KW-0812">Transmembrane</keyword>
<feature type="transmembrane region" description="Helical" evidence="5">
    <location>
        <begin position="193"/>
        <end position="211"/>
    </location>
</feature>
<comment type="subcellular location">
    <subcellularLocation>
        <location evidence="1">Cell membrane</location>
        <topology evidence="1">Multi-pass membrane protein</topology>
    </subcellularLocation>
</comment>
<name>A0ABY5VLT0_9ACTN</name>
<dbReference type="RefSeq" id="WP_259855565.1">
    <property type="nucleotide sequence ID" value="NZ_BAAAST010000111.1"/>
</dbReference>
<feature type="transmembrane region" description="Helical" evidence="5">
    <location>
        <begin position="347"/>
        <end position="369"/>
    </location>
</feature>
<evidence type="ECO:0000256" key="4">
    <source>
        <dbReference type="ARBA" id="ARBA00023136"/>
    </source>
</evidence>
<sequence length="449" mass="45590">MRHRVVVLALLACAFLALLDGTVIGTALPRIVHEVGGDDTWYLWLVTAYLITSTVSVPIYGRFGDLFGRRRLLLAGLAVFLAGSLACGAAGDIGTLVAARAVQGLGAGSLLALGMAAIRDLGAEAGSVRMQTLLGGMVVAGMVGGPILGGLLTDHAGWRWTFWVNLPIGVAALAVIAARLPADRARHGTDRRLDVAGITLLTGGLTLVLLALSLQRYWLILAAGAALLACLVPVERRAEVPILPPAVLGRRSSAALLTGGFWYQAAALPAGVFLPLYLQHDRHFSATTSAFVLLPMLIGMAAGNRLTASVVLRTGRTRPVLLTGAVLVTAAGIALLLSPAGAHPVHLAALTLVAGLGLGPAMGGHTIAVQRSVPHADMGTATAAAILTKQLGGLVGLAAAQLPALPALRAAGWSGAAGGVLAFAALLAFREAGPEPAPAGTSVDTAAAR</sequence>
<feature type="transmembrane region" description="Helical" evidence="5">
    <location>
        <begin position="160"/>
        <end position="181"/>
    </location>
</feature>
<dbReference type="PROSITE" id="PS50850">
    <property type="entry name" value="MFS"/>
    <property type="match status" value="1"/>
</dbReference>
<dbReference type="PRINTS" id="PR01036">
    <property type="entry name" value="TCRTETB"/>
</dbReference>
<dbReference type="Gene3D" id="1.20.1720.10">
    <property type="entry name" value="Multidrug resistance protein D"/>
    <property type="match status" value="1"/>
</dbReference>
<dbReference type="Pfam" id="PF07690">
    <property type="entry name" value="MFS_1"/>
    <property type="match status" value="1"/>
</dbReference>
<dbReference type="Gene3D" id="1.20.1250.20">
    <property type="entry name" value="MFS general substrate transporter like domains"/>
    <property type="match status" value="1"/>
</dbReference>
<dbReference type="InterPro" id="IPR011701">
    <property type="entry name" value="MFS"/>
</dbReference>
<proteinExistence type="predicted"/>
<dbReference type="InterPro" id="IPR020846">
    <property type="entry name" value="MFS_dom"/>
</dbReference>
<evidence type="ECO:0000256" key="2">
    <source>
        <dbReference type="ARBA" id="ARBA00022692"/>
    </source>
</evidence>
<reference evidence="7" key="2">
    <citation type="submission" date="2022-09" db="EMBL/GenBank/DDBJ databases">
        <title>Biosynthetic gene clusters of Dactylosporangioum fulvum.</title>
        <authorList>
            <person name="Caradec T."/>
        </authorList>
    </citation>
    <scope>NUCLEOTIDE SEQUENCE</scope>
    <source>
        <strain evidence="7">NRRL B-16292</strain>
    </source>
</reference>
<dbReference type="InterPro" id="IPR036259">
    <property type="entry name" value="MFS_trans_sf"/>
</dbReference>
<organism evidence="7 8">
    <name type="scientific">Dactylosporangium fulvum</name>
    <dbReference type="NCBI Taxonomy" id="53359"/>
    <lineage>
        <taxon>Bacteria</taxon>
        <taxon>Bacillati</taxon>
        <taxon>Actinomycetota</taxon>
        <taxon>Actinomycetes</taxon>
        <taxon>Micromonosporales</taxon>
        <taxon>Micromonosporaceae</taxon>
        <taxon>Dactylosporangium</taxon>
    </lineage>
</organism>
<keyword evidence="3 5" id="KW-1133">Transmembrane helix</keyword>
<protein>
    <submittedName>
        <fullName evidence="7">MFS transporter</fullName>
    </submittedName>
</protein>
<feature type="transmembrane region" description="Helical" evidence="5">
    <location>
        <begin position="97"/>
        <end position="118"/>
    </location>
</feature>
<feature type="transmembrane region" description="Helical" evidence="5">
    <location>
        <begin position="320"/>
        <end position="341"/>
    </location>
</feature>
<feature type="transmembrane region" description="Helical" evidence="5">
    <location>
        <begin position="41"/>
        <end position="60"/>
    </location>
</feature>
<dbReference type="EMBL" id="CP073720">
    <property type="protein sequence ID" value="UWP78458.1"/>
    <property type="molecule type" value="Genomic_DNA"/>
</dbReference>
<dbReference type="PANTHER" id="PTHR23501:SF197">
    <property type="entry name" value="COMD"/>
    <property type="match status" value="1"/>
</dbReference>
<feature type="transmembrane region" description="Helical" evidence="5">
    <location>
        <begin position="217"/>
        <end position="234"/>
    </location>
</feature>
<dbReference type="PANTHER" id="PTHR23501">
    <property type="entry name" value="MAJOR FACILITATOR SUPERFAMILY"/>
    <property type="match status" value="1"/>
</dbReference>
<evidence type="ECO:0000256" key="1">
    <source>
        <dbReference type="ARBA" id="ARBA00004651"/>
    </source>
</evidence>
<accession>A0ABY5VLT0</accession>
<gene>
    <name evidence="7" type="ORF">Dfulv_25050</name>
</gene>
<feature type="transmembrane region" description="Helical" evidence="5">
    <location>
        <begin position="255"/>
        <end position="278"/>
    </location>
</feature>
<evidence type="ECO:0000313" key="8">
    <source>
        <dbReference type="Proteomes" id="UP001059617"/>
    </source>
</evidence>
<evidence type="ECO:0000259" key="6">
    <source>
        <dbReference type="PROSITE" id="PS50850"/>
    </source>
</evidence>
<reference evidence="7" key="1">
    <citation type="submission" date="2021-04" db="EMBL/GenBank/DDBJ databases">
        <authorList>
            <person name="Hartkoorn R.C."/>
            <person name="Beaudoing E."/>
            <person name="Hot D."/>
        </authorList>
    </citation>
    <scope>NUCLEOTIDE SEQUENCE</scope>
    <source>
        <strain evidence="7">NRRL B-16292</strain>
    </source>
</reference>